<dbReference type="EMBL" id="GAKP01002985">
    <property type="protein sequence ID" value="JAC55967.1"/>
    <property type="molecule type" value="Transcribed_RNA"/>
</dbReference>
<dbReference type="AlphaFoldDB" id="A0A034WNN8"/>
<organism evidence="1">
    <name type="scientific">Bactrocera dorsalis</name>
    <name type="common">Oriental fruit fly</name>
    <name type="synonym">Dacus dorsalis</name>
    <dbReference type="NCBI Taxonomy" id="27457"/>
    <lineage>
        <taxon>Eukaryota</taxon>
        <taxon>Metazoa</taxon>
        <taxon>Ecdysozoa</taxon>
        <taxon>Arthropoda</taxon>
        <taxon>Hexapoda</taxon>
        <taxon>Insecta</taxon>
        <taxon>Pterygota</taxon>
        <taxon>Neoptera</taxon>
        <taxon>Endopterygota</taxon>
        <taxon>Diptera</taxon>
        <taxon>Brachycera</taxon>
        <taxon>Muscomorpha</taxon>
        <taxon>Tephritoidea</taxon>
        <taxon>Tephritidae</taxon>
        <taxon>Bactrocera</taxon>
        <taxon>Bactrocera</taxon>
    </lineage>
</organism>
<reference evidence="1" key="1">
    <citation type="journal article" date="2014" name="BMC Genomics">
        <title>Characterizing the developmental transcriptome of the oriental fruit fly, Bactrocera dorsalis (Diptera: Tephritidae) through comparative genomic analysis with Drosophila melanogaster utilizing modENCODE datasets.</title>
        <authorList>
            <person name="Geib S.M."/>
            <person name="Calla B."/>
            <person name="Hall B."/>
            <person name="Hou S."/>
            <person name="Manoukis N.C."/>
        </authorList>
    </citation>
    <scope>NUCLEOTIDE SEQUENCE</scope>
    <source>
        <strain evidence="1">Punador</strain>
    </source>
</reference>
<sequence>MQFVVNETPFVLPPNEINKIRHTHIPVDFEIPLLRFFSKILNSELNQTSAYVPTSHLTHKLIRVSRTRTHLGAIGLITKQTERQRQASLYVQQQCIWRRKRQQQQQQ</sequence>
<name>A0A034WNN8_BACDO</name>
<proteinExistence type="predicted"/>
<protein>
    <submittedName>
        <fullName evidence="1">Uncharacterized protein</fullName>
    </submittedName>
</protein>
<evidence type="ECO:0000313" key="1">
    <source>
        <dbReference type="EMBL" id="JAC55967.1"/>
    </source>
</evidence>
<accession>A0A034WNN8</accession>